<feature type="transmembrane region" description="Helical" evidence="2">
    <location>
        <begin position="15"/>
        <end position="37"/>
    </location>
</feature>
<evidence type="ECO:0000256" key="1">
    <source>
        <dbReference type="SAM" id="MobiDB-lite"/>
    </source>
</evidence>
<feature type="transmembrane region" description="Helical" evidence="2">
    <location>
        <begin position="57"/>
        <end position="78"/>
    </location>
</feature>
<evidence type="ECO:0000256" key="2">
    <source>
        <dbReference type="SAM" id="Phobius"/>
    </source>
</evidence>
<sequence>MPSGLRLAITQGVHVAVWLIAIFVLMGALTVVVWIALYHDAVGKLFVLSEMGTSSRILTSLAAIVWLPNLIIWALSWLTGGGFYIGELASFTLWTGQGEALPPIPIFGLFPEAVTSSVQRIILLVLPTIVTGIVALLTLLTKRGFDMLASLRKQGLRQIDTRLVTTFLYSCISLVITGLIVLLALGLAFFCSNGDLGEHRLKGVGVHVTESAAVFARDISVGLLAPWLMLLLVSALVLLWNSTIDSLHRSVTLVSAVPASLNSYESSDKSQTRISGTDTSSQPSHTVQTVNKTSHSDAPGQSSGQ</sequence>
<keyword evidence="2" id="KW-0812">Transmembrane</keyword>
<evidence type="ECO:0000313" key="4">
    <source>
        <dbReference type="Proteomes" id="UP001321748"/>
    </source>
</evidence>
<feature type="transmembrane region" description="Helical" evidence="2">
    <location>
        <begin position="121"/>
        <end position="141"/>
    </location>
</feature>
<proteinExistence type="predicted"/>
<feature type="compositionally biased region" description="Polar residues" evidence="1">
    <location>
        <begin position="272"/>
        <end position="293"/>
    </location>
</feature>
<evidence type="ECO:0000313" key="3">
    <source>
        <dbReference type="EMBL" id="BDR54681.1"/>
    </source>
</evidence>
<dbReference type="Pfam" id="PF19877">
    <property type="entry name" value="DUF6350"/>
    <property type="match status" value="1"/>
</dbReference>
<keyword evidence="2" id="KW-0472">Membrane</keyword>
<feature type="transmembrane region" description="Helical" evidence="2">
    <location>
        <begin position="162"/>
        <end position="190"/>
    </location>
</feature>
<name>A0ABN6SIE1_9BIFI</name>
<dbReference type="EMBL" id="AP026800">
    <property type="protein sequence ID" value="BDR54681.1"/>
    <property type="molecule type" value="Genomic_DNA"/>
</dbReference>
<gene>
    <name evidence="3" type="ORF">KIMH_07920</name>
</gene>
<organism evidence="3 4">
    <name type="scientific">Bombiscardovia apis</name>
    <dbReference type="NCBI Taxonomy" id="2932182"/>
    <lineage>
        <taxon>Bacteria</taxon>
        <taxon>Bacillati</taxon>
        <taxon>Actinomycetota</taxon>
        <taxon>Actinomycetes</taxon>
        <taxon>Bifidobacteriales</taxon>
        <taxon>Bifidobacteriaceae</taxon>
        <taxon>Bombiscardovia</taxon>
    </lineage>
</organism>
<reference evidence="3 4" key="1">
    <citation type="journal article" date="2023" name="Microbiol. Spectr.">
        <title>Symbiosis of Carpenter Bees with Uncharacterized Lactic Acid Bacteria Showing NAD Auxotrophy.</title>
        <authorList>
            <person name="Kawasaki S."/>
            <person name="Ozawa K."/>
            <person name="Mori T."/>
            <person name="Yamamoto A."/>
            <person name="Ito M."/>
            <person name="Ohkuma M."/>
            <person name="Sakamoto M."/>
            <person name="Matsutani M."/>
        </authorList>
    </citation>
    <scope>NUCLEOTIDE SEQUENCE [LARGE SCALE GENOMIC DNA]</scope>
    <source>
        <strain evidence="3 4">KimH</strain>
    </source>
</reference>
<accession>A0ABN6SIE1</accession>
<keyword evidence="2" id="KW-1133">Transmembrane helix</keyword>
<feature type="transmembrane region" description="Helical" evidence="2">
    <location>
        <begin position="219"/>
        <end position="240"/>
    </location>
</feature>
<dbReference type="Proteomes" id="UP001321748">
    <property type="component" value="Chromosome"/>
</dbReference>
<dbReference type="InterPro" id="IPR045931">
    <property type="entry name" value="DUF6350"/>
</dbReference>
<feature type="region of interest" description="Disordered" evidence="1">
    <location>
        <begin position="267"/>
        <end position="305"/>
    </location>
</feature>
<keyword evidence="4" id="KW-1185">Reference proteome</keyword>
<protein>
    <submittedName>
        <fullName evidence="3">Uncharacterized protein</fullName>
    </submittedName>
</protein>